<gene>
    <name evidence="2" type="primary">LOC142166776</name>
</gene>
<name>A0AC58SAU4_TOBAC</name>
<dbReference type="Proteomes" id="UP000790787">
    <property type="component" value="Chromosome 2"/>
</dbReference>
<evidence type="ECO:0000313" key="2">
    <source>
        <dbReference type="RefSeq" id="XP_075082092.1"/>
    </source>
</evidence>
<keyword evidence="1" id="KW-1185">Reference proteome</keyword>
<dbReference type="RefSeq" id="XP_075082092.1">
    <property type="nucleotide sequence ID" value="XM_075225991.1"/>
</dbReference>
<evidence type="ECO:0000313" key="1">
    <source>
        <dbReference type="Proteomes" id="UP000790787"/>
    </source>
</evidence>
<reference evidence="1" key="1">
    <citation type="journal article" date="2014" name="Nat. Commun.">
        <title>The tobacco genome sequence and its comparison with those of tomato and potato.</title>
        <authorList>
            <person name="Sierro N."/>
            <person name="Battey J.N."/>
            <person name="Ouadi S."/>
            <person name="Bakaher N."/>
            <person name="Bovet L."/>
            <person name="Willig A."/>
            <person name="Goepfert S."/>
            <person name="Peitsch M.C."/>
            <person name="Ivanov N.V."/>
        </authorList>
    </citation>
    <scope>NUCLEOTIDE SEQUENCE [LARGE SCALE GENOMIC DNA]</scope>
</reference>
<organism evidence="1 2">
    <name type="scientific">Nicotiana tabacum</name>
    <name type="common">Common tobacco</name>
    <dbReference type="NCBI Taxonomy" id="4097"/>
    <lineage>
        <taxon>Eukaryota</taxon>
        <taxon>Viridiplantae</taxon>
        <taxon>Streptophyta</taxon>
        <taxon>Embryophyta</taxon>
        <taxon>Tracheophyta</taxon>
        <taxon>Spermatophyta</taxon>
        <taxon>Magnoliopsida</taxon>
        <taxon>eudicotyledons</taxon>
        <taxon>Gunneridae</taxon>
        <taxon>Pentapetalae</taxon>
        <taxon>asterids</taxon>
        <taxon>lamiids</taxon>
        <taxon>Solanales</taxon>
        <taxon>Solanaceae</taxon>
        <taxon>Nicotianoideae</taxon>
        <taxon>Nicotianeae</taxon>
        <taxon>Nicotiana</taxon>
    </lineage>
</organism>
<proteinExistence type="predicted"/>
<protein>
    <submittedName>
        <fullName evidence="2">Uncharacterized protein LOC142166776</fullName>
    </submittedName>
</protein>
<accession>A0AC58SAU4</accession>
<sequence length="169" mass="20211">MLDKPVWKLEPRGEFSAKSAWDYARRRRDPSNTYMNIWIKGLPFKVSFFMWKVWKNKLPLDDFFKRLGYLMASKCWCCVLPQEETMTHLFFTSHAARKVWNYFLTVAGINVDRLTFHQATVRCWTLQTVPRLKPIIQAVPSIVVWELWKRRNGYKYGNPASINRVIYQI</sequence>
<reference evidence="2" key="2">
    <citation type="submission" date="2025-08" db="UniProtKB">
        <authorList>
            <consortium name="RefSeq"/>
        </authorList>
    </citation>
    <scope>IDENTIFICATION</scope>
    <source>
        <tissue evidence="2">Leaf</tissue>
    </source>
</reference>